<keyword evidence="1" id="KW-0678">Repressor</keyword>
<dbReference type="PRINTS" id="PR00036">
    <property type="entry name" value="HTHLACI"/>
</dbReference>
<dbReference type="OrthoDB" id="9789891at2"/>
<dbReference type="Gene3D" id="3.40.50.2300">
    <property type="match status" value="2"/>
</dbReference>
<dbReference type="Gene3D" id="1.10.260.40">
    <property type="entry name" value="lambda repressor-like DNA-binding domains"/>
    <property type="match status" value="1"/>
</dbReference>
<evidence type="ECO:0000259" key="5">
    <source>
        <dbReference type="PROSITE" id="PS50932"/>
    </source>
</evidence>
<feature type="domain" description="HTH lacI-type" evidence="5">
    <location>
        <begin position="2"/>
        <end position="56"/>
    </location>
</feature>
<keyword evidence="3" id="KW-0238">DNA-binding</keyword>
<dbReference type="Pfam" id="PF13377">
    <property type="entry name" value="Peripla_BP_3"/>
    <property type="match status" value="1"/>
</dbReference>
<dbReference type="EMBL" id="FTNC01000008">
    <property type="protein sequence ID" value="SIQ78321.1"/>
    <property type="molecule type" value="Genomic_DNA"/>
</dbReference>
<dbReference type="SUPFAM" id="SSF53822">
    <property type="entry name" value="Periplasmic binding protein-like I"/>
    <property type="match status" value="1"/>
</dbReference>
<dbReference type="STRING" id="56779.SAMN05421834_10839"/>
<dbReference type="PANTHER" id="PTHR30146">
    <property type="entry name" value="LACI-RELATED TRANSCRIPTIONAL REPRESSOR"/>
    <property type="match status" value="1"/>
</dbReference>
<dbReference type="GO" id="GO:0000976">
    <property type="term" value="F:transcription cis-regulatory region binding"/>
    <property type="evidence" value="ECO:0007669"/>
    <property type="project" value="TreeGrafter"/>
</dbReference>
<dbReference type="CDD" id="cd06267">
    <property type="entry name" value="PBP1_LacI_sugar_binding-like"/>
    <property type="match status" value="1"/>
</dbReference>
<evidence type="ECO:0000256" key="1">
    <source>
        <dbReference type="ARBA" id="ARBA00022491"/>
    </source>
</evidence>
<name>A0A1N6VKG0_9FIRM</name>
<dbReference type="GO" id="GO:0003700">
    <property type="term" value="F:DNA-binding transcription factor activity"/>
    <property type="evidence" value="ECO:0007669"/>
    <property type="project" value="TreeGrafter"/>
</dbReference>
<dbReference type="InterPro" id="IPR028082">
    <property type="entry name" value="Peripla_BP_I"/>
</dbReference>
<protein>
    <submittedName>
        <fullName evidence="6">Transcriptional regulator, LacI family</fullName>
    </submittedName>
</protein>
<dbReference type="InterPro" id="IPR046335">
    <property type="entry name" value="LacI/GalR-like_sensor"/>
</dbReference>
<dbReference type="RefSeq" id="WP_076544658.1">
    <property type="nucleotide sequence ID" value="NZ_FTNC01000008.1"/>
</dbReference>
<dbReference type="CDD" id="cd01392">
    <property type="entry name" value="HTH_LacI"/>
    <property type="match status" value="1"/>
</dbReference>
<dbReference type="Proteomes" id="UP000185669">
    <property type="component" value="Unassembled WGS sequence"/>
</dbReference>
<dbReference type="Pfam" id="PF00356">
    <property type="entry name" value="LacI"/>
    <property type="match status" value="1"/>
</dbReference>
<sequence>MLTIKDIAKKAGVSVATVSKVMNGYDDIGEVTKAKVLRIIKENNYRPNANAQSLRTNKSFLVGLFFKDHQDSGVKHPFFRGIISGLEERLLENNYDMILFSANWEDQFSYLEKCEFRNVDGAILMGMPKDDPKLSELLNAKIPSVFIDLDISDEKASYIISDNEEGARKAVRHLAELGHTKIAVIEGEEITVPTQKRLIGYKAEMKAQNLEVKDNWIIQGKFSVDGGYQAMEEVLKLNNRPTAIFCMGDEIAVGAMKAIEEAGLNVPDDFSIVGFDDIEISQYLNPALTTVRQKKEEMGIEAADMVLELINNQQEKIEAEIIDTELIVRDSTKKLEKQE</sequence>
<proteinExistence type="predicted"/>
<accession>A0A1N6VKG0</accession>
<evidence type="ECO:0000256" key="3">
    <source>
        <dbReference type="ARBA" id="ARBA00023125"/>
    </source>
</evidence>
<dbReference type="PANTHER" id="PTHR30146:SF148">
    <property type="entry name" value="HTH-TYPE TRANSCRIPTIONAL REPRESSOR PURR-RELATED"/>
    <property type="match status" value="1"/>
</dbReference>
<dbReference type="SMART" id="SM00354">
    <property type="entry name" value="HTH_LACI"/>
    <property type="match status" value="1"/>
</dbReference>
<dbReference type="InterPro" id="IPR000843">
    <property type="entry name" value="HTH_LacI"/>
</dbReference>
<evidence type="ECO:0000313" key="7">
    <source>
        <dbReference type="Proteomes" id="UP000185669"/>
    </source>
</evidence>
<evidence type="ECO:0000256" key="4">
    <source>
        <dbReference type="ARBA" id="ARBA00023163"/>
    </source>
</evidence>
<evidence type="ECO:0000313" key="6">
    <source>
        <dbReference type="EMBL" id="SIQ78321.1"/>
    </source>
</evidence>
<evidence type="ECO:0000256" key="2">
    <source>
        <dbReference type="ARBA" id="ARBA00023015"/>
    </source>
</evidence>
<gene>
    <name evidence="6" type="ORF">SAMN05421834_10839</name>
</gene>
<dbReference type="PROSITE" id="PS50932">
    <property type="entry name" value="HTH_LACI_2"/>
    <property type="match status" value="1"/>
</dbReference>
<dbReference type="SUPFAM" id="SSF47413">
    <property type="entry name" value="lambda repressor-like DNA-binding domains"/>
    <property type="match status" value="1"/>
</dbReference>
<dbReference type="AlphaFoldDB" id="A0A1N6VKG0"/>
<dbReference type="InterPro" id="IPR010982">
    <property type="entry name" value="Lambda_DNA-bd_dom_sf"/>
</dbReference>
<keyword evidence="2" id="KW-0805">Transcription regulation</keyword>
<dbReference type="PROSITE" id="PS00356">
    <property type="entry name" value="HTH_LACI_1"/>
    <property type="match status" value="1"/>
</dbReference>
<organism evidence="6 7">
    <name type="scientific">Halanaerobium kushneri</name>
    <dbReference type="NCBI Taxonomy" id="56779"/>
    <lineage>
        <taxon>Bacteria</taxon>
        <taxon>Bacillati</taxon>
        <taxon>Bacillota</taxon>
        <taxon>Clostridia</taxon>
        <taxon>Halanaerobiales</taxon>
        <taxon>Halanaerobiaceae</taxon>
        <taxon>Halanaerobium</taxon>
    </lineage>
</organism>
<keyword evidence="4" id="KW-0804">Transcription</keyword>
<reference evidence="7" key="1">
    <citation type="submission" date="2017-01" db="EMBL/GenBank/DDBJ databases">
        <authorList>
            <person name="Varghese N."/>
            <person name="Submissions S."/>
        </authorList>
    </citation>
    <scope>NUCLEOTIDE SEQUENCE [LARGE SCALE GENOMIC DNA]</scope>
    <source>
        <strain evidence="7">ATCC 700103</strain>
    </source>
</reference>
<keyword evidence="7" id="KW-1185">Reference proteome</keyword>